<accession>A0A915BJ31</accession>
<name>A0A915BJ31_PARUN</name>
<protein>
    <submittedName>
        <fullName evidence="2 3">Uncharacterized protein</fullName>
    </submittedName>
</protein>
<dbReference type="Proteomes" id="UP000887569">
    <property type="component" value="Unplaced"/>
</dbReference>
<organism evidence="1 2">
    <name type="scientific">Parascaris univalens</name>
    <name type="common">Nematode worm</name>
    <dbReference type="NCBI Taxonomy" id="6257"/>
    <lineage>
        <taxon>Eukaryota</taxon>
        <taxon>Metazoa</taxon>
        <taxon>Ecdysozoa</taxon>
        <taxon>Nematoda</taxon>
        <taxon>Chromadorea</taxon>
        <taxon>Rhabditida</taxon>
        <taxon>Spirurina</taxon>
        <taxon>Ascaridomorpha</taxon>
        <taxon>Ascaridoidea</taxon>
        <taxon>Ascarididae</taxon>
        <taxon>Parascaris</taxon>
    </lineage>
</organism>
<evidence type="ECO:0000313" key="3">
    <source>
        <dbReference type="WBParaSite" id="PgR042_g086_t02"/>
    </source>
</evidence>
<dbReference type="WBParaSite" id="PgR042_g086_t01">
    <property type="protein sequence ID" value="PgR042_g086_t01"/>
    <property type="gene ID" value="PgR042_g086"/>
</dbReference>
<evidence type="ECO:0000313" key="2">
    <source>
        <dbReference type="WBParaSite" id="PgR042_g086_t01"/>
    </source>
</evidence>
<sequence>MRRSLILLGSQFIRNKEHFFADRKLLVKDFWKVSGANILAQLLFALIIAEFAFPTPDIVYDFRRYISPDFAEFIKHGEHGGVNLRIENSLRSFHVSEERVKRLRERGISKETRYT</sequence>
<dbReference type="AlphaFoldDB" id="A0A915BJ31"/>
<dbReference type="WBParaSite" id="PgR042_g086_t02">
    <property type="protein sequence ID" value="PgR042_g086_t02"/>
    <property type="gene ID" value="PgR042_g086"/>
</dbReference>
<proteinExistence type="predicted"/>
<reference evidence="2 3" key="1">
    <citation type="submission" date="2022-11" db="UniProtKB">
        <authorList>
            <consortium name="WormBaseParasite"/>
        </authorList>
    </citation>
    <scope>IDENTIFICATION</scope>
</reference>
<evidence type="ECO:0000313" key="1">
    <source>
        <dbReference type="Proteomes" id="UP000887569"/>
    </source>
</evidence>
<keyword evidence="1" id="KW-1185">Reference proteome</keyword>